<dbReference type="PRINTS" id="PR01790">
    <property type="entry name" value="SMP30FAMILY"/>
</dbReference>
<evidence type="ECO:0000313" key="3">
    <source>
        <dbReference type="EMBL" id="MFC3302874.1"/>
    </source>
</evidence>
<dbReference type="Pfam" id="PF08450">
    <property type="entry name" value="SGL"/>
    <property type="match status" value="1"/>
</dbReference>
<dbReference type="EMBL" id="JBHRVA010000003">
    <property type="protein sequence ID" value="MFC3302874.1"/>
    <property type="molecule type" value="Genomic_DNA"/>
</dbReference>
<dbReference type="PANTHER" id="PTHR47572">
    <property type="entry name" value="LIPOPROTEIN-RELATED"/>
    <property type="match status" value="1"/>
</dbReference>
<organism evidence="3 4">
    <name type="scientific">Parvularcula lutaonensis</name>
    <dbReference type="NCBI Taxonomy" id="491923"/>
    <lineage>
        <taxon>Bacteria</taxon>
        <taxon>Pseudomonadati</taxon>
        <taxon>Pseudomonadota</taxon>
        <taxon>Alphaproteobacteria</taxon>
        <taxon>Parvularculales</taxon>
        <taxon>Parvularculaceae</taxon>
        <taxon>Parvularcula</taxon>
    </lineage>
</organism>
<sequence>MILDRRSFLLTTSAAAMAGSARAGEAVIEVFDRRGEGIVPAGARLEEIARGFGWSEGPTWDRKRRCLYFTDVPGNRAYRWRRGEGVSVFLDPSGTAYAEGFREAGANGMWYTDEDRLLICNHGLRQIEALDLGTGERVALASSFEGKRFNSPNDLVPAKDGAIFFTDPPYGLQGGDNSPLKEQPVNGVYALRPDGKVERLLSDMTRPNGVALSPDGKKLYVTQSAGEDPILRELTLDRSSKVSGDRVITDFSSLMNEANPGLPDGLAVARSGEIFVGGPGGVVVVHSDGTPLARIRTGSAAANCCFGEDGSTLFITAHQRVLRIPTTCRGVQWT</sequence>
<dbReference type="InterPro" id="IPR013658">
    <property type="entry name" value="SGL"/>
</dbReference>
<keyword evidence="1" id="KW-0378">Hydrolase</keyword>
<comment type="caution">
    <text evidence="3">The sequence shown here is derived from an EMBL/GenBank/DDBJ whole genome shotgun (WGS) entry which is preliminary data.</text>
</comment>
<dbReference type="SUPFAM" id="SSF63829">
    <property type="entry name" value="Calcium-dependent phosphotriesterase"/>
    <property type="match status" value="1"/>
</dbReference>
<evidence type="ECO:0000313" key="4">
    <source>
        <dbReference type="Proteomes" id="UP001595607"/>
    </source>
</evidence>
<reference evidence="4" key="1">
    <citation type="journal article" date="2019" name="Int. J. Syst. Evol. Microbiol.">
        <title>The Global Catalogue of Microorganisms (GCM) 10K type strain sequencing project: providing services to taxonomists for standard genome sequencing and annotation.</title>
        <authorList>
            <consortium name="The Broad Institute Genomics Platform"/>
            <consortium name="The Broad Institute Genome Sequencing Center for Infectious Disease"/>
            <person name="Wu L."/>
            <person name="Ma J."/>
        </authorList>
    </citation>
    <scope>NUCLEOTIDE SEQUENCE [LARGE SCALE GENOMIC DNA]</scope>
    <source>
        <strain evidence="4">KCTC 22245</strain>
    </source>
</reference>
<dbReference type="RefSeq" id="WP_378992863.1">
    <property type="nucleotide sequence ID" value="NZ_JBHRVA010000003.1"/>
</dbReference>
<dbReference type="Proteomes" id="UP001595607">
    <property type="component" value="Unassembled WGS sequence"/>
</dbReference>
<dbReference type="InterPro" id="IPR011042">
    <property type="entry name" value="6-blade_b-propeller_TolB-like"/>
</dbReference>
<dbReference type="InterPro" id="IPR005511">
    <property type="entry name" value="SMP-30"/>
</dbReference>
<dbReference type="Gene3D" id="2.120.10.30">
    <property type="entry name" value="TolB, C-terminal domain"/>
    <property type="match status" value="1"/>
</dbReference>
<feature type="domain" description="SMP-30/Gluconolactonase/LRE-like region" evidence="2">
    <location>
        <begin position="54"/>
        <end position="318"/>
    </location>
</feature>
<dbReference type="InterPro" id="IPR051262">
    <property type="entry name" value="SMP-30/CGR1_Lactonase"/>
</dbReference>
<evidence type="ECO:0000259" key="2">
    <source>
        <dbReference type="Pfam" id="PF08450"/>
    </source>
</evidence>
<protein>
    <submittedName>
        <fullName evidence="3">SMP-30/gluconolactonase/LRE family protein</fullName>
    </submittedName>
</protein>
<evidence type="ECO:0000256" key="1">
    <source>
        <dbReference type="ARBA" id="ARBA00022801"/>
    </source>
</evidence>
<keyword evidence="4" id="KW-1185">Reference proteome</keyword>
<gene>
    <name evidence="3" type="ORF">ACFONP_09030</name>
</gene>
<accession>A0ABV7MBN5</accession>
<dbReference type="PANTHER" id="PTHR47572:SF4">
    <property type="entry name" value="LACTONASE DRP35"/>
    <property type="match status" value="1"/>
</dbReference>
<name>A0ABV7MBN5_9PROT</name>
<proteinExistence type="predicted"/>